<dbReference type="CDD" id="cd00657">
    <property type="entry name" value="Ferritin_like"/>
    <property type="match status" value="1"/>
</dbReference>
<protein>
    <submittedName>
        <fullName evidence="6">Membrane protein (TIGR00267 family)</fullName>
    </submittedName>
</protein>
<dbReference type="RefSeq" id="WP_274456841.1">
    <property type="nucleotide sequence ID" value="NZ_CP067097.1"/>
</dbReference>
<organism evidence="6 7">
    <name type="scientific">Alicyclobacillus cycloheptanicus</name>
    <dbReference type="NCBI Taxonomy" id="1457"/>
    <lineage>
        <taxon>Bacteria</taxon>
        <taxon>Bacillati</taxon>
        <taxon>Bacillota</taxon>
        <taxon>Bacilli</taxon>
        <taxon>Bacillales</taxon>
        <taxon>Alicyclobacillaceae</taxon>
        <taxon>Alicyclobacillus</taxon>
    </lineage>
</organism>
<comment type="caution">
    <text evidence="6">The sequence shown here is derived from an EMBL/GenBank/DDBJ whole genome shotgun (WGS) entry which is preliminary data.</text>
</comment>
<dbReference type="Pfam" id="PF13668">
    <property type="entry name" value="Ferritin_2"/>
    <property type="match status" value="1"/>
</dbReference>
<gene>
    <name evidence="6" type="ORF">J2S03_001948</name>
</gene>
<evidence type="ECO:0000256" key="5">
    <source>
        <dbReference type="SAM" id="Phobius"/>
    </source>
</evidence>
<evidence type="ECO:0000256" key="4">
    <source>
        <dbReference type="ARBA" id="ARBA00023136"/>
    </source>
</evidence>
<dbReference type="Gene3D" id="1.20.1260.10">
    <property type="match status" value="1"/>
</dbReference>
<accession>A0ABT9XIY9</accession>
<dbReference type="InterPro" id="IPR012347">
    <property type="entry name" value="Ferritin-like"/>
</dbReference>
<keyword evidence="4 5" id="KW-0472">Membrane</keyword>
<evidence type="ECO:0000313" key="6">
    <source>
        <dbReference type="EMBL" id="MDQ0190085.1"/>
    </source>
</evidence>
<evidence type="ECO:0000256" key="3">
    <source>
        <dbReference type="ARBA" id="ARBA00022989"/>
    </source>
</evidence>
<feature type="transmembrane region" description="Helical" evidence="5">
    <location>
        <begin position="305"/>
        <end position="325"/>
    </location>
</feature>
<keyword evidence="7" id="KW-1185">Reference proteome</keyword>
<keyword evidence="2 5" id="KW-0812">Transmembrane</keyword>
<dbReference type="Pfam" id="PF01988">
    <property type="entry name" value="VIT1"/>
    <property type="match status" value="1"/>
</dbReference>
<dbReference type="EMBL" id="JAUSTP010000014">
    <property type="protein sequence ID" value="MDQ0190085.1"/>
    <property type="molecule type" value="Genomic_DNA"/>
</dbReference>
<dbReference type="PANTHER" id="PTHR31851">
    <property type="entry name" value="FE(2+)/MN(2+) TRANSPORTER PCL1"/>
    <property type="match status" value="1"/>
</dbReference>
<feature type="transmembrane region" description="Helical" evidence="5">
    <location>
        <begin position="202"/>
        <end position="224"/>
    </location>
</feature>
<evidence type="ECO:0000256" key="2">
    <source>
        <dbReference type="ARBA" id="ARBA00022692"/>
    </source>
</evidence>
<comment type="subcellular location">
    <subcellularLocation>
        <location evidence="1">Endomembrane system</location>
        <topology evidence="1">Multi-pass membrane protein</topology>
    </subcellularLocation>
</comment>
<keyword evidence="3 5" id="KW-1133">Transmembrane helix</keyword>
<sequence length="389" mass="42893">MNDVKNERYLTKMLKENWRREMMAVQLYEVSAAAERDARRREILLKLADVERRHARMWEEKLALLGEDVDALRAAMPRPDFDKRQRGASQVQLLEQIEAIESGNATWYQSQRNVIDDESIVRILDQIDADEADHDSVVAELAKQPSTGAKSRLSRLWREERWHRKDSGSWVGDAIYGVNDGLGAIFGIIAGVAGYTSSDNTVLVSGLFGALASTLSMGAGAWLATKSENELMENEMAQERQEIAHDPEHEVEELALLYELKGFSTEEARGIADRIASDSDLLLKTMAQEELGIHETSKGNPWRSALFGSLSTFVGAIIPLIPFFFLHGFTAMLVAAVVSILAHFAVGAAKSLITVRTWWASGLEMTAVGALVGVVSYGLGVLGSMLING</sequence>
<dbReference type="Proteomes" id="UP001232973">
    <property type="component" value="Unassembled WGS sequence"/>
</dbReference>
<feature type="transmembrane region" description="Helical" evidence="5">
    <location>
        <begin position="331"/>
        <end position="353"/>
    </location>
</feature>
<reference evidence="6 7" key="1">
    <citation type="submission" date="2023-07" db="EMBL/GenBank/DDBJ databases">
        <title>Genomic Encyclopedia of Type Strains, Phase IV (KMG-IV): sequencing the most valuable type-strain genomes for metagenomic binning, comparative biology and taxonomic classification.</title>
        <authorList>
            <person name="Goeker M."/>
        </authorList>
    </citation>
    <scope>NUCLEOTIDE SEQUENCE [LARGE SCALE GENOMIC DNA]</scope>
    <source>
        <strain evidence="6 7">DSM 4006</strain>
    </source>
</reference>
<dbReference type="InterPro" id="IPR008217">
    <property type="entry name" value="Ccc1_fam"/>
</dbReference>
<dbReference type="InterPro" id="IPR009078">
    <property type="entry name" value="Ferritin-like_SF"/>
</dbReference>
<name>A0ABT9XIY9_9BACL</name>
<proteinExistence type="predicted"/>
<feature type="transmembrane region" description="Helical" evidence="5">
    <location>
        <begin position="365"/>
        <end position="387"/>
    </location>
</feature>
<dbReference type="SUPFAM" id="SSF47240">
    <property type="entry name" value="Ferritin-like"/>
    <property type="match status" value="1"/>
</dbReference>
<evidence type="ECO:0000313" key="7">
    <source>
        <dbReference type="Proteomes" id="UP001232973"/>
    </source>
</evidence>
<feature type="transmembrane region" description="Helical" evidence="5">
    <location>
        <begin position="174"/>
        <end position="196"/>
    </location>
</feature>
<evidence type="ECO:0000256" key="1">
    <source>
        <dbReference type="ARBA" id="ARBA00004127"/>
    </source>
</evidence>